<protein>
    <submittedName>
        <fullName evidence="1">Uncharacterized protein</fullName>
    </submittedName>
</protein>
<sequence>MYVFEMSTETLNDALRNQFKNAEEYAHHLEQTTNFMENQIVWESRQEDRKRLVPRPLIFFRPQRNPNKPPSKEEKQVMYLIEIVKFCDARLEKVLKEVKLKIFQSEPWRKSPLLGELDHGILRAFEREINKELMNVEIIHILAGKLTEFAAMAVCPLFLFFAGLSRHCYDAAEVGDRLQGLGRLESTVEPTPRLCLPVSGYTCSGYLVSTVSLWNYKGDDWFKPVYRESIKVKIIRILVGHLTEFAAMVACPPF</sequence>
<reference evidence="1" key="1">
    <citation type="journal article" date="2022" name="Int. J. Mol. Sci.">
        <title>Draft Genome of Tanacetum Coccineum: Genomic Comparison of Closely Related Tanacetum-Family Plants.</title>
        <authorList>
            <person name="Yamashiro T."/>
            <person name="Shiraishi A."/>
            <person name="Nakayama K."/>
            <person name="Satake H."/>
        </authorList>
    </citation>
    <scope>NUCLEOTIDE SEQUENCE</scope>
</reference>
<organism evidence="1 2">
    <name type="scientific">Tanacetum coccineum</name>
    <dbReference type="NCBI Taxonomy" id="301880"/>
    <lineage>
        <taxon>Eukaryota</taxon>
        <taxon>Viridiplantae</taxon>
        <taxon>Streptophyta</taxon>
        <taxon>Embryophyta</taxon>
        <taxon>Tracheophyta</taxon>
        <taxon>Spermatophyta</taxon>
        <taxon>Magnoliopsida</taxon>
        <taxon>eudicotyledons</taxon>
        <taxon>Gunneridae</taxon>
        <taxon>Pentapetalae</taxon>
        <taxon>asterids</taxon>
        <taxon>campanulids</taxon>
        <taxon>Asterales</taxon>
        <taxon>Asteraceae</taxon>
        <taxon>Asteroideae</taxon>
        <taxon>Anthemideae</taxon>
        <taxon>Anthemidinae</taxon>
        <taxon>Tanacetum</taxon>
    </lineage>
</organism>
<accession>A0ABQ5CKL2</accession>
<keyword evidence="2" id="KW-1185">Reference proteome</keyword>
<dbReference type="Proteomes" id="UP001151760">
    <property type="component" value="Unassembled WGS sequence"/>
</dbReference>
<gene>
    <name evidence="1" type="ORF">Tco_0907387</name>
</gene>
<comment type="caution">
    <text evidence="1">The sequence shown here is derived from an EMBL/GenBank/DDBJ whole genome shotgun (WGS) entry which is preliminary data.</text>
</comment>
<dbReference type="EMBL" id="BQNB010014350">
    <property type="protein sequence ID" value="GJT27112.1"/>
    <property type="molecule type" value="Genomic_DNA"/>
</dbReference>
<proteinExistence type="predicted"/>
<evidence type="ECO:0000313" key="1">
    <source>
        <dbReference type="EMBL" id="GJT27112.1"/>
    </source>
</evidence>
<name>A0ABQ5CKL2_9ASTR</name>
<reference evidence="1" key="2">
    <citation type="submission" date="2022-01" db="EMBL/GenBank/DDBJ databases">
        <authorList>
            <person name="Yamashiro T."/>
            <person name="Shiraishi A."/>
            <person name="Satake H."/>
            <person name="Nakayama K."/>
        </authorList>
    </citation>
    <scope>NUCLEOTIDE SEQUENCE</scope>
</reference>
<evidence type="ECO:0000313" key="2">
    <source>
        <dbReference type="Proteomes" id="UP001151760"/>
    </source>
</evidence>